<feature type="chain" id="PRO_5045890355" evidence="1">
    <location>
        <begin position="19"/>
        <end position="317"/>
    </location>
</feature>
<organism evidence="2 3">
    <name type="scientific">Flavobacterium artemisiae</name>
    <dbReference type="NCBI Taxonomy" id="2126556"/>
    <lineage>
        <taxon>Bacteria</taxon>
        <taxon>Pseudomonadati</taxon>
        <taxon>Bacteroidota</taxon>
        <taxon>Flavobacteriia</taxon>
        <taxon>Flavobacteriales</taxon>
        <taxon>Flavobacteriaceae</taxon>
        <taxon>Flavobacterium</taxon>
    </lineage>
</organism>
<proteinExistence type="predicted"/>
<accession>A0ABW4HG89</accession>
<comment type="caution">
    <text evidence="2">The sequence shown here is derived from an EMBL/GenBank/DDBJ whole genome shotgun (WGS) entry which is preliminary data.</text>
</comment>
<sequence>MKTLLLFIFCFLAVHCFAQIGEYSQKTALAVETYAYLKGQQSALKKISSEFPGLHDDVLSVQKNIDLYHGRSQRNIELFLKEEFSEQYFLQLTKHLDSMITQQLKNPIEREKYAEDLLDKIHKKIRSGTIGTTDKGILSFAYHDRPHQELTDGHTINYSTKGHPKAEESVVKIPVPKSWTAEEAEHPDTIQQFTSYAGKGDEKILLMIYQLAESERNMLLTKESVYDFIAPQSVLIRSEKVTIDGIPGVMAEIEEVIDFAVNQKKVRMLQFMFIHQQKLYCLQGSVGPAPIHHDLGLQLRKYEPLFRLVAQGTDIMN</sequence>
<evidence type="ECO:0000256" key="1">
    <source>
        <dbReference type="SAM" id="SignalP"/>
    </source>
</evidence>
<keyword evidence="3" id="KW-1185">Reference proteome</keyword>
<gene>
    <name evidence="2" type="ORF">ACFSC2_16950</name>
</gene>
<keyword evidence="1" id="KW-0732">Signal</keyword>
<feature type="signal peptide" evidence="1">
    <location>
        <begin position="1"/>
        <end position="18"/>
    </location>
</feature>
<protein>
    <submittedName>
        <fullName evidence="2">Uncharacterized protein</fullName>
    </submittedName>
</protein>
<dbReference type="EMBL" id="JBHUDZ010000016">
    <property type="protein sequence ID" value="MFD1604428.1"/>
    <property type="molecule type" value="Genomic_DNA"/>
</dbReference>
<evidence type="ECO:0000313" key="3">
    <source>
        <dbReference type="Proteomes" id="UP001597138"/>
    </source>
</evidence>
<dbReference type="RefSeq" id="WP_379815519.1">
    <property type="nucleotide sequence ID" value="NZ_JBHUDZ010000016.1"/>
</dbReference>
<dbReference type="Proteomes" id="UP001597138">
    <property type="component" value="Unassembled WGS sequence"/>
</dbReference>
<name>A0ABW4HG89_9FLAO</name>
<evidence type="ECO:0000313" key="2">
    <source>
        <dbReference type="EMBL" id="MFD1604428.1"/>
    </source>
</evidence>
<reference evidence="3" key="1">
    <citation type="journal article" date="2019" name="Int. J. Syst. Evol. Microbiol.">
        <title>The Global Catalogue of Microorganisms (GCM) 10K type strain sequencing project: providing services to taxonomists for standard genome sequencing and annotation.</title>
        <authorList>
            <consortium name="The Broad Institute Genomics Platform"/>
            <consortium name="The Broad Institute Genome Sequencing Center for Infectious Disease"/>
            <person name="Wu L."/>
            <person name="Ma J."/>
        </authorList>
    </citation>
    <scope>NUCLEOTIDE SEQUENCE [LARGE SCALE GENOMIC DNA]</scope>
    <source>
        <strain evidence="3">CCUG 70865</strain>
    </source>
</reference>